<protein>
    <submittedName>
        <fullName evidence="1">Uncharacterized protein</fullName>
    </submittedName>
</protein>
<gene>
    <name evidence="1" type="ORF">VNO78_14079</name>
</gene>
<reference evidence="1 2" key="1">
    <citation type="submission" date="2024-01" db="EMBL/GenBank/DDBJ databases">
        <title>The genomes of 5 underutilized Papilionoideae crops provide insights into root nodulation and disease resistanc.</title>
        <authorList>
            <person name="Jiang F."/>
        </authorList>
    </citation>
    <scope>NUCLEOTIDE SEQUENCE [LARGE SCALE GENOMIC DNA]</scope>
    <source>
        <strain evidence="1">DUOXIRENSHENG_FW03</strain>
        <tissue evidence="1">Leaves</tissue>
    </source>
</reference>
<accession>A0AAN9SRW5</accession>
<dbReference type="Proteomes" id="UP001386955">
    <property type="component" value="Unassembled WGS sequence"/>
</dbReference>
<evidence type="ECO:0000313" key="1">
    <source>
        <dbReference type="EMBL" id="KAK7402092.1"/>
    </source>
</evidence>
<organism evidence="1 2">
    <name type="scientific">Psophocarpus tetragonolobus</name>
    <name type="common">Winged bean</name>
    <name type="synonym">Dolichos tetragonolobus</name>
    <dbReference type="NCBI Taxonomy" id="3891"/>
    <lineage>
        <taxon>Eukaryota</taxon>
        <taxon>Viridiplantae</taxon>
        <taxon>Streptophyta</taxon>
        <taxon>Embryophyta</taxon>
        <taxon>Tracheophyta</taxon>
        <taxon>Spermatophyta</taxon>
        <taxon>Magnoliopsida</taxon>
        <taxon>eudicotyledons</taxon>
        <taxon>Gunneridae</taxon>
        <taxon>Pentapetalae</taxon>
        <taxon>rosids</taxon>
        <taxon>fabids</taxon>
        <taxon>Fabales</taxon>
        <taxon>Fabaceae</taxon>
        <taxon>Papilionoideae</taxon>
        <taxon>50 kb inversion clade</taxon>
        <taxon>NPAAA clade</taxon>
        <taxon>indigoferoid/millettioid clade</taxon>
        <taxon>Phaseoleae</taxon>
        <taxon>Psophocarpus</taxon>
    </lineage>
</organism>
<keyword evidence="2" id="KW-1185">Reference proteome</keyword>
<dbReference type="AlphaFoldDB" id="A0AAN9SRW5"/>
<evidence type="ECO:0000313" key="2">
    <source>
        <dbReference type="Proteomes" id="UP001386955"/>
    </source>
</evidence>
<proteinExistence type="predicted"/>
<name>A0AAN9SRW5_PSOTE</name>
<dbReference type="EMBL" id="JAYMYS010000003">
    <property type="protein sequence ID" value="KAK7402092.1"/>
    <property type="molecule type" value="Genomic_DNA"/>
</dbReference>
<comment type="caution">
    <text evidence="1">The sequence shown here is derived from an EMBL/GenBank/DDBJ whole genome shotgun (WGS) entry which is preliminary data.</text>
</comment>
<sequence>MSTNDRKEHARIAQKSRYEVLGEQDHRNIRQWDMVTDKDHKSVHISHMQLLSQMDSTSNSKVSQKNRLVKKIIECLLRMIQVPNENEGSNVIPKAQPTIGVQSRTNDTHVGNGLRRMKGLAPCSEDMPLTQPMEICHARPPNQAQATKTSEDIVAPIQCSEVSLWNTQGFYVLYLSRELAETRRL</sequence>